<evidence type="ECO:0000313" key="3">
    <source>
        <dbReference type="Proteomes" id="UP000225706"/>
    </source>
</evidence>
<reference evidence="3" key="1">
    <citation type="journal article" date="2017" name="bioRxiv">
        <title>Comparative analysis of the genomes of Stylophora pistillata and Acropora digitifera provides evidence for extensive differences between species of corals.</title>
        <authorList>
            <person name="Voolstra C.R."/>
            <person name="Li Y."/>
            <person name="Liew Y.J."/>
            <person name="Baumgarten S."/>
            <person name="Zoccola D."/>
            <person name="Flot J.-F."/>
            <person name="Tambutte S."/>
            <person name="Allemand D."/>
            <person name="Aranda M."/>
        </authorList>
    </citation>
    <scope>NUCLEOTIDE SEQUENCE [LARGE SCALE GENOMIC DNA]</scope>
</reference>
<evidence type="ECO:0000256" key="1">
    <source>
        <dbReference type="SAM" id="MobiDB-lite"/>
    </source>
</evidence>
<proteinExistence type="predicted"/>
<name>A0A2B4R6Q5_STYPI</name>
<feature type="compositionally biased region" description="Polar residues" evidence="1">
    <location>
        <begin position="53"/>
        <end position="62"/>
    </location>
</feature>
<organism evidence="2 3">
    <name type="scientific">Stylophora pistillata</name>
    <name type="common">Smooth cauliflower coral</name>
    <dbReference type="NCBI Taxonomy" id="50429"/>
    <lineage>
        <taxon>Eukaryota</taxon>
        <taxon>Metazoa</taxon>
        <taxon>Cnidaria</taxon>
        <taxon>Anthozoa</taxon>
        <taxon>Hexacorallia</taxon>
        <taxon>Scleractinia</taxon>
        <taxon>Astrocoeniina</taxon>
        <taxon>Pocilloporidae</taxon>
        <taxon>Stylophora</taxon>
    </lineage>
</organism>
<feature type="compositionally biased region" description="Polar residues" evidence="1">
    <location>
        <begin position="1"/>
        <end position="29"/>
    </location>
</feature>
<keyword evidence="3" id="KW-1185">Reference proteome</keyword>
<dbReference type="EMBL" id="LSMT01001630">
    <property type="protein sequence ID" value="PFX12047.1"/>
    <property type="molecule type" value="Genomic_DNA"/>
</dbReference>
<dbReference type="Proteomes" id="UP000225706">
    <property type="component" value="Unassembled WGS sequence"/>
</dbReference>
<dbReference type="AlphaFoldDB" id="A0A2B4R6Q5"/>
<protein>
    <submittedName>
        <fullName evidence="2">Uncharacterized protein</fullName>
    </submittedName>
</protein>
<sequence>MNAEEIQNASAIRNNEDTNVANGISSEANEGSEGELVVITEESDHDPNGGLAESSSTGRSLNAPFQDSALTCVCNRGNRAFAYGRTERCSLCGKYVDVKIPKNGEISDRVSDEESATSSANNLHLTLARGMQSVPETHETFHEVPAASTTNSANIDTSAGGPVIQSGNVPVEGFSDSSILLPCPPQQFQLFVLREDPPSLNEMTISVYCMEQSKQGNVGLMIQQLQRNRDSSFQAVSCGEEYSSQREHKHFHSLNIENDLQIRFELPREGNFRLRLEQEITQVPLARIMSLNHNRILSSIARVHVEPLGEPGELLEEHLRMTLEHGTTSQRLLIPIWSARPSDSR</sequence>
<gene>
    <name evidence="2" type="ORF">AWC38_SpisGene24055</name>
</gene>
<accession>A0A2B4R6Q5</accession>
<feature type="region of interest" description="Disordered" evidence="1">
    <location>
        <begin position="1"/>
        <end position="34"/>
    </location>
</feature>
<feature type="region of interest" description="Disordered" evidence="1">
    <location>
        <begin position="43"/>
        <end position="62"/>
    </location>
</feature>
<comment type="caution">
    <text evidence="2">The sequence shown here is derived from an EMBL/GenBank/DDBJ whole genome shotgun (WGS) entry which is preliminary data.</text>
</comment>
<evidence type="ECO:0000313" key="2">
    <source>
        <dbReference type="EMBL" id="PFX12047.1"/>
    </source>
</evidence>